<feature type="non-terminal residue" evidence="1">
    <location>
        <position position="1"/>
    </location>
</feature>
<sequence>DKISVTEEKYIFIVEAKRDSLGKAMGQCLLAMKDMGDSNHGGMVYGFVTTGDSWRMLRCDGSFLITEKIEVVFDTMRREEGKQRWMRDFSIIVDCEYAALSDGSVAKQ</sequence>
<keyword evidence="2" id="KW-1185">Reference proteome</keyword>
<dbReference type="Proteomes" id="UP000267821">
    <property type="component" value="Unassembled WGS sequence"/>
</dbReference>
<evidence type="ECO:0000313" key="2">
    <source>
        <dbReference type="Proteomes" id="UP000267821"/>
    </source>
</evidence>
<dbReference type="AlphaFoldDB" id="A0A3N4M421"/>
<gene>
    <name evidence="1" type="ORF">L211DRAFT_783974</name>
</gene>
<dbReference type="InParanoid" id="A0A3N4M421"/>
<proteinExistence type="predicted"/>
<dbReference type="EMBL" id="ML121539">
    <property type="protein sequence ID" value="RPB25055.1"/>
    <property type="molecule type" value="Genomic_DNA"/>
</dbReference>
<evidence type="ECO:0000313" key="1">
    <source>
        <dbReference type="EMBL" id="RPB25055.1"/>
    </source>
</evidence>
<name>A0A3N4M421_9PEZI</name>
<evidence type="ECO:0008006" key="3">
    <source>
        <dbReference type="Google" id="ProtNLM"/>
    </source>
</evidence>
<dbReference type="OrthoDB" id="5355583at2759"/>
<organism evidence="1 2">
    <name type="scientific">Terfezia boudieri ATCC MYA-4762</name>
    <dbReference type="NCBI Taxonomy" id="1051890"/>
    <lineage>
        <taxon>Eukaryota</taxon>
        <taxon>Fungi</taxon>
        <taxon>Dikarya</taxon>
        <taxon>Ascomycota</taxon>
        <taxon>Pezizomycotina</taxon>
        <taxon>Pezizomycetes</taxon>
        <taxon>Pezizales</taxon>
        <taxon>Pezizaceae</taxon>
        <taxon>Terfezia</taxon>
    </lineage>
</organism>
<accession>A0A3N4M421</accession>
<reference evidence="1 2" key="1">
    <citation type="journal article" date="2018" name="Nat. Ecol. Evol.">
        <title>Pezizomycetes genomes reveal the molecular basis of ectomycorrhizal truffle lifestyle.</title>
        <authorList>
            <person name="Murat C."/>
            <person name="Payen T."/>
            <person name="Noel B."/>
            <person name="Kuo A."/>
            <person name="Morin E."/>
            <person name="Chen J."/>
            <person name="Kohler A."/>
            <person name="Krizsan K."/>
            <person name="Balestrini R."/>
            <person name="Da Silva C."/>
            <person name="Montanini B."/>
            <person name="Hainaut M."/>
            <person name="Levati E."/>
            <person name="Barry K.W."/>
            <person name="Belfiori B."/>
            <person name="Cichocki N."/>
            <person name="Clum A."/>
            <person name="Dockter R.B."/>
            <person name="Fauchery L."/>
            <person name="Guy J."/>
            <person name="Iotti M."/>
            <person name="Le Tacon F."/>
            <person name="Lindquist E.A."/>
            <person name="Lipzen A."/>
            <person name="Malagnac F."/>
            <person name="Mello A."/>
            <person name="Molinier V."/>
            <person name="Miyauchi S."/>
            <person name="Poulain J."/>
            <person name="Riccioni C."/>
            <person name="Rubini A."/>
            <person name="Sitrit Y."/>
            <person name="Splivallo R."/>
            <person name="Traeger S."/>
            <person name="Wang M."/>
            <person name="Zifcakova L."/>
            <person name="Wipf D."/>
            <person name="Zambonelli A."/>
            <person name="Paolocci F."/>
            <person name="Nowrousian M."/>
            <person name="Ottonello S."/>
            <person name="Baldrian P."/>
            <person name="Spatafora J.W."/>
            <person name="Henrissat B."/>
            <person name="Nagy L.G."/>
            <person name="Aury J.M."/>
            <person name="Wincker P."/>
            <person name="Grigoriev I.V."/>
            <person name="Bonfante P."/>
            <person name="Martin F.M."/>
        </authorList>
    </citation>
    <scope>NUCLEOTIDE SEQUENCE [LARGE SCALE GENOMIC DNA]</scope>
    <source>
        <strain evidence="1 2">ATCC MYA-4762</strain>
    </source>
</reference>
<protein>
    <recommendedName>
        <fullName evidence="3">Fungal-type protein kinase domain-containing protein</fullName>
    </recommendedName>
</protein>